<protein>
    <recommendedName>
        <fullName evidence="3">Transposase</fullName>
    </recommendedName>
</protein>
<reference evidence="1 2" key="1">
    <citation type="submission" date="2019-06" db="EMBL/GenBank/DDBJ databases">
        <title>Whole genome shotgun sequence of Corynebacterium flavescens NBRC 14136.</title>
        <authorList>
            <person name="Hosoyama A."/>
            <person name="Uohara A."/>
            <person name="Ohji S."/>
            <person name="Ichikawa N."/>
        </authorList>
    </citation>
    <scope>NUCLEOTIDE SEQUENCE [LARGE SCALE GENOMIC DNA]</scope>
    <source>
        <strain evidence="1 2">NBRC 14136</strain>
    </source>
</reference>
<name>A0AB73B595_CORFL</name>
<evidence type="ECO:0000313" key="2">
    <source>
        <dbReference type="Proteomes" id="UP000315353"/>
    </source>
</evidence>
<gene>
    <name evidence="1" type="ORF">CFL01nite_03830</name>
</gene>
<organism evidence="1 2">
    <name type="scientific">Corynebacterium flavescens</name>
    <dbReference type="NCBI Taxonomy" id="28028"/>
    <lineage>
        <taxon>Bacteria</taxon>
        <taxon>Bacillati</taxon>
        <taxon>Actinomycetota</taxon>
        <taxon>Actinomycetes</taxon>
        <taxon>Mycobacteriales</taxon>
        <taxon>Corynebacteriaceae</taxon>
        <taxon>Corynebacterium</taxon>
    </lineage>
</organism>
<dbReference type="EMBL" id="BJNB01000003">
    <property type="protein sequence ID" value="GEB96888.1"/>
    <property type="molecule type" value="Genomic_DNA"/>
</dbReference>
<evidence type="ECO:0008006" key="3">
    <source>
        <dbReference type="Google" id="ProtNLM"/>
    </source>
</evidence>
<dbReference type="Proteomes" id="UP000315353">
    <property type="component" value="Unassembled WGS sequence"/>
</dbReference>
<evidence type="ECO:0000313" key="1">
    <source>
        <dbReference type="EMBL" id="GEB96888.1"/>
    </source>
</evidence>
<sequence>MRDRGLNQLLMSAMEAIKDAYRHRRRAEIGGDVLDSVPNIHGLYVRARAGVT</sequence>
<dbReference type="AlphaFoldDB" id="A0AB73B595"/>
<proteinExistence type="predicted"/>
<comment type="caution">
    <text evidence="1">The sequence shown here is derived from an EMBL/GenBank/DDBJ whole genome shotgun (WGS) entry which is preliminary data.</text>
</comment>
<accession>A0AB73B595</accession>